<organism evidence="1">
    <name type="scientific">Trepomonas sp. PC1</name>
    <dbReference type="NCBI Taxonomy" id="1076344"/>
    <lineage>
        <taxon>Eukaryota</taxon>
        <taxon>Metamonada</taxon>
        <taxon>Diplomonadida</taxon>
        <taxon>Hexamitidae</taxon>
        <taxon>Hexamitinae</taxon>
        <taxon>Trepomonas</taxon>
    </lineage>
</organism>
<protein>
    <recommendedName>
        <fullName evidence="2">Ankyrin repeat-containing protein</fullName>
    </recommendedName>
</protein>
<evidence type="ECO:0008006" key="2">
    <source>
        <dbReference type="Google" id="ProtNLM"/>
    </source>
</evidence>
<accession>A0A146KEU8</accession>
<proteinExistence type="predicted"/>
<name>A0A146KEU8_9EUKA</name>
<feature type="non-terminal residue" evidence="1">
    <location>
        <position position="1"/>
    </location>
</feature>
<dbReference type="SUPFAM" id="SSF48403">
    <property type="entry name" value="Ankyrin repeat"/>
    <property type="match status" value="1"/>
</dbReference>
<sequence length="415" mass="48895">KNKHNNWFDFCQFGQIDEIKPILDKHVTLFDDRKYSITNKDNVLHQIYPGFAGIHYAIVSNQKDTIELLLQDEENLLTQQDIVIPCLKQVVPTDGNGDKKQIQSLKKAGYNNVSYVPRNSSVLHLCLLTGNLSLFFFVAQRVRQKLNALENSAGKLPIHYLAFFDNIPTFDQNLQLYNFILQKQLTHRTNLIHLLFFNGNYQLLELVLRLYRQKPEIKQYMRSMETFDITDDCQQKCIDVFFKMKKNGLLPVKETLFQWREVEKFDFKCKKLLFCEMNMADFIQKSESDQKFSQQVRSQKQFVSQSEHSTNEIDVSEGKNEVLKEEMRIDVDFAKNDRRTEGQKLSLYEEPKSQSEQKIGQELTNREKIQLMLEDQIDVEITQDTSSKDITPPQKNNKLKHRKRFTNLFDLLKIE</sequence>
<evidence type="ECO:0000313" key="1">
    <source>
        <dbReference type="EMBL" id="JAP93829.1"/>
    </source>
</evidence>
<gene>
    <name evidence="1" type="ORF">TPC1_13728</name>
</gene>
<reference evidence="1" key="1">
    <citation type="submission" date="2015-07" db="EMBL/GenBank/DDBJ databases">
        <title>Adaptation to a free-living lifestyle via gene acquisitions in the diplomonad Trepomonas sp. PC1.</title>
        <authorList>
            <person name="Xu F."/>
            <person name="Jerlstrom-Hultqvist J."/>
            <person name="Kolisko M."/>
            <person name="Simpson A.G.B."/>
            <person name="Roger A.J."/>
            <person name="Svard S.G."/>
            <person name="Andersson J.O."/>
        </authorList>
    </citation>
    <scope>NUCLEOTIDE SEQUENCE</scope>
    <source>
        <strain evidence="1">PC1</strain>
    </source>
</reference>
<dbReference type="EMBL" id="GDID01002777">
    <property type="protein sequence ID" value="JAP93829.1"/>
    <property type="molecule type" value="Transcribed_RNA"/>
</dbReference>
<dbReference type="InterPro" id="IPR036770">
    <property type="entry name" value="Ankyrin_rpt-contain_sf"/>
</dbReference>
<feature type="non-terminal residue" evidence="1">
    <location>
        <position position="415"/>
    </location>
</feature>
<dbReference type="AlphaFoldDB" id="A0A146KEU8"/>